<dbReference type="Pfam" id="PF08327">
    <property type="entry name" value="AHSA1"/>
    <property type="match status" value="1"/>
</dbReference>
<gene>
    <name evidence="3" type="ORF">EV644_11358</name>
</gene>
<dbReference type="CDD" id="cd08899">
    <property type="entry name" value="SRPBCC_CalC_Aha1-like_6"/>
    <property type="match status" value="1"/>
</dbReference>
<dbReference type="Gene3D" id="3.30.530.20">
    <property type="match status" value="2"/>
</dbReference>
<evidence type="ECO:0000259" key="2">
    <source>
        <dbReference type="Pfam" id="PF08327"/>
    </source>
</evidence>
<organism evidence="3 4">
    <name type="scientific">Kribbella orskensis</name>
    <dbReference type="NCBI Taxonomy" id="2512216"/>
    <lineage>
        <taxon>Bacteria</taxon>
        <taxon>Bacillati</taxon>
        <taxon>Actinomycetota</taxon>
        <taxon>Actinomycetes</taxon>
        <taxon>Propionibacteriales</taxon>
        <taxon>Kribbellaceae</taxon>
        <taxon>Kribbella</taxon>
    </lineage>
</organism>
<reference evidence="3 4" key="1">
    <citation type="journal article" date="2015" name="Stand. Genomic Sci.">
        <title>Genomic Encyclopedia of Bacterial and Archaeal Type Strains, Phase III: the genomes of soil and plant-associated and newly described type strains.</title>
        <authorList>
            <person name="Whitman W.B."/>
            <person name="Woyke T."/>
            <person name="Klenk H.P."/>
            <person name="Zhou Y."/>
            <person name="Lilburn T.G."/>
            <person name="Beck B.J."/>
            <person name="De Vos P."/>
            <person name="Vandamme P."/>
            <person name="Eisen J.A."/>
            <person name="Garrity G."/>
            <person name="Hugenholtz P."/>
            <person name="Kyrpides N.C."/>
        </authorList>
    </citation>
    <scope>NUCLEOTIDE SEQUENCE [LARGE SCALE GENOMIC DNA]</scope>
    <source>
        <strain evidence="3 4">VKM Ac-2538</strain>
    </source>
</reference>
<dbReference type="SUPFAM" id="SSF55961">
    <property type="entry name" value="Bet v1-like"/>
    <property type="match status" value="2"/>
</dbReference>
<dbReference type="Proteomes" id="UP000295818">
    <property type="component" value="Unassembled WGS sequence"/>
</dbReference>
<dbReference type="InterPro" id="IPR013538">
    <property type="entry name" value="ASHA1/2-like_C"/>
</dbReference>
<evidence type="ECO:0000256" key="1">
    <source>
        <dbReference type="ARBA" id="ARBA00006817"/>
    </source>
</evidence>
<dbReference type="EMBL" id="SLWM01000013">
    <property type="protein sequence ID" value="TCO17828.1"/>
    <property type="molecule type" value="Genomic_DNA"/>
</dbReference>
<sequence>MSETLTNENGRTVLRMERRLTHPPEKVWRALTDPSELAAWFPAAVELDLRLDGKISFTFEQGEDDFVEDPDNTGVIRAYDPPHLLEYTWGAEIQRWELASTDEGCLLTLTATYDDRPGSASFTSGWILCLDALDKALGGATIQRETYPLLHEHFIKHHALDQGTLHPDGSIHYERQLVAPKEQVWAKLAGDSPADLSTPPPGFVAEGIEAGRVLTAEAPVELSYPWQHGVVAWRLRDGNGGARLVVTQTGPAEIYLPAWRELIESLAADVLAEVVGG</sequence>
<protein>
    <submittedName>
        <fullName evidence="3">Uncharacterized protein YndB with AHSA1/START domain</fullName>
    </submittedName>
</protein>
<evidence type="ECO:0000313" key="3">
    <source>
        <dbReference type="EMBL" id="TCO17828.1"/>
    </source>
</evidence>
<accession>A0ABY2BED5</accession>
<evidence type="ECO:0000313" key="4">
    <source>
        <dbReference type="Proteomes" id="UP000295818"/>
    </source>
</evidence>
<comment type="similarity">
    <text evidence="1">Belongs to the AHA1 family.</text>
</comment>
<dbReference type="RefSeq" id="WP_132192065.1">
    <property type="nucleotide sequence ID" value="NZ_SLWM01000013.1"/>
</dbReference>
<comment type="caution">
    <text evidence="3">The sequence shown here is derived from an EMBL/GenBank/DDBJ whole genome shotgun (WGS) entry which is preliminary data.</text>
</comment>
<dbReference type="InterPro" id="IPR023393">
    <property type="entry name" value="START-like_dom_sf"/>
</dbReference>
<proteinExistence type="inferred from homology"/>
<feature type="domain" description="Activator of Hsp90 ATPase homologue 1/2-like C-terminal" evidence="2">
    <location>
        <begin position="22"/>
        <end position="137"/>
    </location>
</feature>
<keyword evidence="4" id="KW-1185">Reference proteome</keyword>
<name>A0ABY2BED5_9ACTN</name>